<proteinExistence type="inferred from homology"/>
<dbReference type="HAMAP" id="MF_00048">
    <property type="entry name" value="UPF0102"/>
    <property type="match status" value="1"/>
</dbReference>
<dbReference type="KEGG" id="pfer:IRI77_32685"/>
<organism evidence="3 4">
    <name type="scientific">Paludibaculum fermentans</name>
    <dbReference type="NCBI Taxonomy" id="1473598"/>
    <lineage>
        <taxon>Bacteria</taxon>
        <taxon>Pseudomonadati</taxon>
        <taxon>Acidobacteriota</taxon>
        <taxon>Terriglobia</taxon>
        <taxon>Bryobacterales</taxon>
        <taxon>Bryobacteraceae</taxon>
        <taxon>Paludibaculum</taxon>
    </lineage>
</organism>
<dbReference type="PANTHER" id="PTHR34039:SF1">
    <property type="entry name" value="UPF0102 PROTEIN YRAN"/>
    <property type="match status" value="1"/>
</dbReference>
<evidence type="ECO:0000256" key="1">
    <source>
        <dbReference type="ARBA" id="ARBA00006738"/>
    </source>
</evidence>
<dbReference type="Pfam" id="PF02021">
    <property type="entry name" value="UPF0102"/>
    <property type="match status" value="1"/>
</dbReference>
<dbReference type="InterPro" id="IPR011335">
    <property type="entry name" value="Restrct_endonuc-II-like"/>
</dbReference>
<gene>
    <name evidence="3" type="ORF">IRI77_32685</name>
</gene>
<dbReference type="InterPro" id="IPR011856">
    <property type="entry name" value="tRNA_endonuc-like_dom_sf"/>
</dbReference>
<dbReference type="Gene3D" id="3.40.1350.10">
    <property type="match status" value="1"/>
</dbReference>
<evidence type="ECO:0000313" key="4">
    <source>
        <dbReference type="Proteomes" id="UP000593892"/>
    </source>
</evidence>
<dbReference type="GO" id="GO:0003676">
    <property type="term" value="F:nucleic acid binding"/>
    <property type="evidence" value="ECO:0007669"/>
    <property type="project" value="InterPro"/>
</dbReference>
<accession>A0A7S7NYQ7</accession>
<comment type="similarity">
    <text evidence="1 2">Belongs to the UPF0102 family.</text>
</comment>
<dbReference type="InterPro" id="IPR003509">
    <property type="entry name" value="UPF0102_YraN-like"/>
</dbReference>
<dbReference type="SUPFAM" id="SSF52980">
    <property type="entry name" value="Restriction endonuclease-like"/>
    <property type="match status" value="1"/>
</dbReference>
<dbReference type="Proteomes" id="UP000593892">
    <property type="component" value="Chromosome"/>
</dbReference>
<sequence>MAWGRRAEDLAHRYLQAKGFQVVERNWVDPARRGEVDILAWDGDRLVFVEVKSRRNADFGDPERAIGEEKIKRLRRAAWFLLRRWRIPEEKARFDLVTVLFEPFEIRHIPDSWSLHRSNSVF</sequence>
<name>A0A7S7NYQ7_PALFE</name>
<protein>
    <recommendedName>
        <fullName evidence="2">UPF0102 protein IRI77_32685</fullName>
    </recommendedName>
</protein>
<evidence type="ECO:0000256" key="2">
    <source>
        <dbReference type="HAMAP-Rule" id="MF_00048"/>
    </source>
</evidence>
<dbReference type="NCBIfam" id="NF009150">
    <property type="entry name" value="PRK12497.1-3"/>
    <property type="match status" value="1"/>
</dbReference>
<evidence type="ECO:0000313" key="3">
    <source>
        <dbReference type="EMBL" id="QOY92232.1"/>
    </source>
</evidence>
<dbReference type="AlphaFoldDB" id="A0A7S7NYQ7"/>
<dbReference type="CDD" id="cd20736">
    <property type="entry name" value="PoNe_Nuclease"/>
    <property type="match status" value="1"/>
</dbReference>
<dbReference type="EMBL" id="CP063849">
    <property type="protein sequence ID" value="QOY92232.1"/>
    <property type="molecule type" value="Genomic_DNA"/>
</dbReference>
<keyword evidence="4" id="KW-1185">Reference proteome</keyword>
<dbReference type="PANTHER" id="PTHR34039">
    <property type="entry name" value="UPF0102 PROTEIN YRAN"/>
    <property type="match status" value="1"/>
</dbReference>
<reference evidence="3 4" key="1">
    <citation type="submission" date="2020-10" db="EMBL/GenBank/DDBJ databases">
        <title>Complete genome sequence of Paludibaculum fermentans P105T, a facultatively anaerobic acidobacterium capable of dissimilatory Fe(III) reduction.</title>
        <authorList>
            <person name="Dedysh S.N."/>
            <person name="Beletsky A.V."/>
            <person name="Kulichevskaya I.S."/>
            <person name="Mardanov A.V."/>
            <person name="Ravin N.V."/>
        </authorList>
    </citation>
    <scope>NUCLEOTIDE SEQUENCE [LARGE SCALE GENOMIC DNA]</scope>
    <source>
        <strain evidence="3 4">P105</strain>
    </source>
</reference>